<evidence type="ECO:0000313" key="1">
    <source>
        <dbReference type="EMBL" id="EKR65211.1"/>
    </source>
</evidence>
<proteinExistence type="predicted"/>
<protein>
    <submittedName>
        <fullName evidence="1">Uncharacterized protein</fullName>
    </submittedName>
</protein>
<reference evidence="1 2" key="1">
    <citation type="submission" date="2012-10" db="EMBL/GenBank/DDBJ databases">
        <authorList>
            <person name="Harkins D.M."/>
            <person name="Durkin A.S."/>
            <person name="Brinkac L.M."/>
            <person name="Haft D.H."/>
            <person name="Selengut J.D."/>
            <person name="Sanka R."/>
            <person name="DePew J."/>
            <person name="Purushe J."/>
            <person name="Whelen A.C."/>
            <person name="Vinetz J.M."/>
            <person name="Sutton G.G."/>
            <person name="Nierman W.C."/>
            <person name="Fouts D.E."/>
        </authorList>
    </citation>
    <scope>NUCLEOTIDE SEQUENCE [LARGE SCALE GENOMIC DNA]</scope>
    <source>
        <strain evidence="1 2">2006001853</strain>
    </source>
</reference>
<dbReference type="Proteomes" id="UP000001338">
    <property type="component" value="Unassembled WGS sequence"/>
</dbReference>
<sequence>MKLLPKKIPQFLKIYGKFLSASVKKLGESCINPVRENERKRVNVQGNSIVDTWVVLLPLYLHLDLPNNQVIRKTPL</sequence>
<gene>
    <name evidence="1" type="ORF">LEP1GSC036_0425</name>
</gene>
<comment type="caution">
    <text evidence="1">The sequence shown here is derived from an EMBL/GenBank/DDBJ whole genome shotgun (WGS) entry which is preliminary data.</text>
</comment>
<dbReference type="EMBL" id="AFLV02000023">
    <property type="protein sequence ID" value="EKR65211.1"/>
    <property type="molecule type" value="Genomic_DNA"/>
</dbReference>
<name>A0A828Z495_9LEPT</name>
<accession>A0A828Z495</accession>
<evidence type="ECO:0000313" key="2">
    <source>
        <dbReference type="Proteomes" id="UP000001338"/>
    </source>
</evidence>
<organism evidence="1 2">
    <name type="scientific">Leptospira weilii str. 2006001853</name>
    <dbReference type="NCBI Taxonomy" id="1001589"/>
    <lineage>
        <taxon>Bacteria</taxon>
        <taxon>Pseudomonadati</taxon>
        <taxon>Spirochaetota</taxon>
        <taxon>Spirochaetia</taxon>
        <taxon>Leptospirales</taxon>
        <taxon>Leptospiraceae</taxon>
        <taxon>Leptospira</taxon>
    </lineage>
</organism>
<dbReference type="AlphaFoldDB" id="A0A828Z495"/>